<evidence type="ECO:0000259" key="4">
    <source>
        <dbReference type="PROSITE" id="PS01124"/>
    </source>
</evidence>
<dbReference type="PROSITE" id="PS01124">
    <property type="entry name" value="HTH_ARAC_FAMILY_2"/>
    <property type="match status" value="1"/>
</dbReference>
<dbReference type="EMBL" id="CP065031">
    <property type="protein sequence ID" value="QPK26017.1"/>
    <property type="molecule type" value="Genomic_DNA"/>
</dbReference>
<reference evidence="5 8" key="1">
    <citation type="submission" date="2020-07" db="EMBL/GenBank/DDBJ databases">
        <title>A pangenomic view of the genus Pectobacterium provides insights into genome organization, phylogeny, and virulence.</title>
        <authorList>
            <person name="Jonkheer E."/>
            <person name="Brankovics B."/>
            <person name="Houwers I."/>
            <person name="Van Der Wolf J."/>
            <person name="Bonants P."/>
            <person name="Vreeburg R."/>
            <person name="Bollema R."/>
            <person name="De Haan J."/>
            <person name="Berke L."/>
            <person name="De Ridder D."/>
            <person name="Smit S."/>
            <person name="Van Der Lee T.A.J."/>
        </authorList>
    </citation>
    <scope>NUCLEOTIDE SEQUENCE [LARGE SCALE GENOMIC DNA]</scope>
    <source>
        <strain evidence="5 8">NAK:384</strain>
    </source>
</reference>
<dbReference type="InterPro" id="IPR018060">
    <property type="entry name" value="HTH_AraC"/>
</dbReference>
<feature type="domain" description="HTH araC/xylS-type" evidence="4">
    <location>
        <begin position="186"/>
        <end position="284"/>
    </location>
</feature>
<gene>
    <name evidence="6" type="ORF">F126LOC_009690</name>
    <name evidence="5" type="ORF">H4F48_17835</name>
</gene>
<evidence type="ECO:0000256" key="2">
    <source>
        <dbReference type="ARBA" id="ARBA00023125"/>
    </source>
</evidence>
<dbReference type="AlphaFoldDB" id="A0A3S0XQD6"/>
<dbReference type="GO" id="GO:0003700">
    <property type="term" value="F:DNA-binding transcription factor activity"/>
    <property type="evidence" value="ECO:0007669"/>
    <property type="project" value="InterPro"/>
</dbReference>
<dbReference type="Pfam" id="PF12833">
    <property type="entry name" value="HTH_18"/>
    <property type="match status" value="1"/>
</dbReference>
<dbReference type="SMART" id="SM00342">
    <property type="entry name" value="HTH_ARAC"/>
    <property type="match status" value="1"/>
</dbReference>
<dbReference type="EMBL" id="JACGET010000023">
    <property type="protein sequence ID" value="MBN3107922.1"/>
    <property type="molecule type" value="Genomic_DNA"/>
</dbReference>
<protein>
    <submittedName>
        <fullName evidence="6">Helix-turn-helix transcriptional regulator</fullName>
    </submittedName>
</protein>
<dbReference type="PANTHER" id="PTHR43280">
    <property type="entry name" value="ARAC-FAMILY TRANSCRIPTIONAL REGULATOR"/>
    <property type="match status" value="1"/>
</dbReference>
<evidence type="ECO:0000313" key="8">
    <source>
        <dbReference type="Proteomes" id="UP000762586"/>
    </source>
</evidence>
<accession>A0A3S0XQD6</accession>
<dbReference type="Proteomes" id="UP000762586">
    <property type="component" value="Unassembled WGS sequence"/>
</dbReference>
<sequence length="303" mass="35029">MKVNPMSDEHPIYEIIPVLTGELYTLVEDDIPQFNGCDVIPHYHFMNEIMWFRRADGLFSINDNKYKIKNNTLIFVPALVIHDMFLSPQSDHLRYLFQFENDFVNETNPSISSLRKSKSLVFHIDEKNAERIDTLLSWCHELFIHNKSSLLITKLFASFLELVFSFDSHEENESNHDVTSSASTLIKYLYSLENSTESEITTTEASAACNWSKSYFSRLFKSYFGMTFKKYMLLKKIKHAIRLLSSTELKIAEIAENAGFTDSAYFCMKFKIVMGCSPATFRHRIWASQNLAAPVQMTPCLPD</sequence>
<dbReference type="InterPro" id="IPR009057">
    <property type="entry name" value="Homeodomain-like_sf"/>
</dbReference>
<keyword evidence="8" id="KW-1185">Reference proteome</keyword>
<dbReference type="GO" id="GO:0043565">
    <property type="term" value="F:sequence-specific DNA binding"/>
    <property type="evidence" value="ECO:0007669"/>
    <property type="project" value="InterPro"/>
</dbReference>
<dbReference type="Gene3D" id="1.10.10.60">
    <property type="entry name" value="Homeodomain-like"/>
    <property type="match status" value="2"/>
</dbReference>
<dbReference type="PANTHER" id="PTHR43280:SF2">
    <property type="entry name" value="HTH-TYPE TRANSCRIPTIONAL REGULATOR EXSA"/>
    <property type="match status" value="1"/>
</dbReference>
<dbReference type="InterPro" id="IPR037923">
    <property type="entry name" value="HTH-like"/>
</dbReference>
<evidence type="ECO:0000313" key="5">
    <source>
        <dbReference type="EMBL" id="MBN3107922.1"/>
    </source>
</evidence>
<keyword evidence="3" id="KW-0804">Transcription</keyword>
<evidence type="ECO:0000313" key="7">
    <source>
        <dbReference type="Proteomes" id="UP000269351"/>
    </source>
</evidence>
<reference evidence="6 7" key="2">
    <citation type="submission" date="2020-11" db="EMBL/GenBank/DDBJ databases">
        <title>Complete genome sequence of Pectobacterium brasiliense strain F126.</title>
        <authorList>
            <person name="Miroshnikov K."/>
            <person name="Vo T.N.H."/>
            <person name="Khodykina M.V."/>
            <person name="Kabanova A.P."/>
            <person name="Shneider M."/>
            <person name="Korzhenkov A."/>
            <person name="Toschakov S.V."/>
            <person name="Miroshnikov K.A."/>
            <person name="Ignatov A.N."/>
            <person name="Mikhailova Y.V."/>
            <person name="Shelenkov A."/>
            <person name="Yanushevich Y.G."/>
            <person name="Evseev P.V."/>
        </authorList>
    </citation>
    <scope>NUCLEOTIDE SEQUENCE [LARGE SCALE GENOMIC DNA]</scope>
    <source>
        <strain evidence="6 7">F126</strain>
    </source>
</reference>
<name>A0A3S0XQD6_9GAMM</name>
<evidence type="ECO:0000256" key="3">
    <source>
        <dbReference type="ARBA" id="ARBA00023163"/>
    </source>
</evidence>
<proteinExistence type="predicted"/>
<evidence type="ECO:0000313" key="6">
    <source>
        <dbReference type="EMBL" id="QPK26017.1"/>
    </source>
</evidence>
<keyword evidence="1" id="KW-0805">Transcription regulation</keyword>
<keyword evidence="2" id="KW-0238">DNA-binding</keyword>
<evidence type="ECO:0000256" key="1">
    <source>
        <dbReference type="ARBA" id="ARBA00023015"/>
    </source>
</evidence>
<organism evidence="6 7">
    <name type="scientific">Pectobacterium brasiliense</name>
    <dbReference type="NCBI Taxonomy" id="180957"/>
    <lineage>
        <taxon>Bacteria</taxon>
        <taxon>Pseudomonadati</taxon>
        <taxon>Pseudomonadota</taxon>
        <taxon>Gammaproteobacteria</taxon>
        <taxon>Enterobacterales</taxon>
        <taxon>Pectobacteriaceae</taxon>
        <taxon>Pectobacterium</taxon>
    </lineage>
</organism>
<dbReference type="Proteomes" id="UP000269351">
    <property type="component" value="Chromosome"/>
</dbReference>
<dbReference type="SUPFAM" id="SSF51215">
    <property type="entry name" value="Regulatory protein AraC"/>
    <property type="match status" value="1"/>
</dbReference>
<dbReference type="SUPFAM" id="SSF46689">
    <property type="entry name" value="Homeodomain-like"/>
    <property type="match status" value="2"/>
</dbReference>